<dbReference type="SUPFAM" id="SSF46689">
    <property type="entry name" value="Homeodomain-like"/>
    <property type="match status" value="1"/>
</dbReference>
<dbReference type="Proteomes" id="UP001199469">
    <property type="component" value="Unassembled WGS sequence"/>
</dbReference>
<gene>
    <name evidence="6" type="ORF">LQ327_21510</name>
</gene>
<sequence>MSTEATREAILAGAVAVFARRGVDAASIGELAEAAGVTRPTVYAHFGAKNEIFRALAHRVRDEVLDAQAVTGTDDPAAIARTVVTDYLDLTVRHLRVLELLAARARTDPDCAALQVEILDRVHRRNTRFVARLAADGLADPVIAPEQVSEAITGIVRRFAEIVDAAPERRSELAEAAVAAYLRLGGLSRARG</sequence>
<evidence type="ECO:0000313" key="7">
    <source>
        <dbReference type="Proteomes" id="UP001199469"/>
    </source>
</evidence>
<dbReference type="PRINTS" id="PR00455">
    <property type="entry name" value="HTHTETR"/>
</dbReference>
<dbReference type="PROSITE" id="PS01081">
    <property type="entry name" value="HTH_TETR_1"/>
    <property type="match status" value="1"/>
</dbReference>
<evidence type="ECO:0000256" key="3">
    <source>
        <dbReference type="ARBA" id="ARBA00023163"/>
    </source>
</evidence>
<dbReference type="SUPFAM" id="SSF48498">
    <property type="entry name" value="Tetracyclin repressor-like, C-terminal domain"/>
    <property type="match status" value="1"/>
</dbReference>
<dbReference type="PROSITE" id="PS50977">
    <property type="entry name" value="HTH_TETR_2"/>
    <property type="match status" value="1"/>
</dbReference>
<feature type="domain" description="HTH tetR-type" evidence="5">
    <location>
        <begin position="4"/>
        <end position="64"/>
    </location>
</feature>
<dbReference type="InterPro" id="IPR023772">
    <property type="entry name" value="DNA-bd_HTH_TetR-type_CS"/>
</dbReference>
<evidence type="ECO:0000313" key="6">
    <source>
        <dbReference type="EMBL" id="MCD2195951.1"/>
    </source>
</evidence>
<dbReference type="Gene3D" id="1.10.357.10">
    <property type="entry name" value="Tetracycline Repressor, domain 2"/>
    <property type="match status" value="1"/>
</dbReference>
<dbReference type="Gene3D" id="1.10.10.60">
    <property type="entry name" value="Homeodomain-like"/>
    <property type="match status" value="1"/>
</dbReference>
<accession>A0ABS8PCD6</accession>
<keyword evidence="2 4" id="KW-0238">DNA-binding</keyword>
<name>A0ABS8PCD6_9PSEU</name>
<comment type="caution">
    <text evidence="6">The sequence shown here is derived from an EMBL/GenBank/DDBJ whole genome shotgun (WGS) entry which is preliminary data.</text>
</comment>
<dbReference type="Pfam" id="PF00440">
    <property type="entry name" value="TetR_N"/>
    <property type="match status" value="1"/>
</dbReference>
<evidence type="ECO:0000259" key="5">
    <source>
        <dbReference type="PROSITE" id="PS50977"/>
    </source>
</evidence>
<reference evidence="6 7" key="1">
    <citation type="submission" date="2021-11" db="EMBL/GenBank/DDBJ databases">
        <title>Draft genome sequence of Actinomycetospora sp. SF1 isolated from the rhizosphere soil.</title>
        <authorList>
            <person name="Duangmal K."/>
            <person name="Chantavorakit T."/>
        </authorList>
    </citation>
    <scope>NUCLEOTIDE SEQUENCE [LARGE SCALE GENOMIC DNA]</scope>
    <source>
        <strain evidence="6 7">TBRC 5722</strain>
    </source>
</reference>
<dbReference type="InterPro" id="IPR009057">
    <property type="entry name" value="Homeodomain-like_sf"/>
</dbReference>
<feature type="DNA-binding region" description="H-T-H motif" evidence="4">
    <location>
        <begin position="27"/>
        <end position="46"/>
    </location>
</feature>
<dbReference type="InterPro" id="IPR036271">
    <property type="entry name" value="Tet_transcr_reg_TetR-rel_C_sf"/>
</dbReference>
<dbReference type="PANTHER" id="PTHR30055:SF234">
    <property type="entry name" value="HTH-TYPE TRANSCRIPTIONAL REGULATOR BETI"/>
    <property type="match status" value="1"/>
</dbReference>
<keyword evidence="1" id="KW-0805">Transcription regulation</keyword>
<proteinExistence type="predicted"/>
<protein>
    <submittedName>
        <fullName evidence="6">TetR/AcrR family transcriptional regulator</fullName>
    </submittedName>
</protein>
<dbReference type="InterPro" id="IPR050109">
    <property type="entry name" value="HTH-type_TetR-like_transc_reg"/>
</dbReference>
<evidence type="ECO:0000256" key="4">
    <source>
        <dbReference type="PROSITE-ProRule" id="PRU00335"/>
    </source>
</evidence>
<dbReference type="EMBL" id="JAJNDB010000005">
    <property type="protein sequence ID" value="MCD2195951.1"/>
    <property type="molecule type" value="Genomic_DNA"/>
</dbReference>
<dbReference type="RefSeq" id="WP_230737813.1">
    <property type="nucleotide sequence ID" value="NZ_JAJNDB010000005.1"/>
</dbReference>
<organism evidence="6 7">
    <name type="scientific">Actinomycetospora endophytica</name>
    <dbReference type="NCBI Taxonomy" id="2291215"/>
    <lineage>
        <taxon>Bacteria</taxon>
        <taxon>Bacillati</taxon>
        <taxon>Actinomycetota</taxon>
        <taxon>Actinomycetes</taxon>
        <taxon>Pseudonocardiales</taxon>
        <taxon>Pseudonocardiaceae</taxon>
        <taxon>Actinomycetospora</taxon>
    </lineage>
</organism>
<keyword evidence="3" id="KW-0804">Transcription</keyword>
<evidence type="ECO:0000256" key="1">
    <source>
        <dbReference type="ARBA" id="ARBA00023015"/>
    </source>
</evidence>
<evidence type="ECO:0000256" key="2">
    <source>
        <dbReference type="ARBA" id="ARBA00023125"/>
    </source>
</evidence>
<dbReference type="InterPro" id="IPR001647">
    <property type="entry name" value="HTH_TetR"/>
</dbReference>
<keyword evidence="7" id="KW-1185">Reference proteome</keyword>
<dbReference type="PANTHER" id="PTHR30055">
    <property type="entry name" value="HTH-TYPE TRANSCRIPTIONAL REGULATOR RUTR"/>
    <property type="match status" value="1"/>
</dbReference>